<keyword evidence="3" id="KW-1185">Reference proteome</keyword>
<organism evidence="2 3">
    <name type="scientific">Boudabousia tangfeifanii</name>
    <dbReference type="NCBI Taxonomy" id="1912795"/>
    <lineage>
        <taxon>Bacteria</taxon>
        <taxon>Bacillati</taxon>
        <taxon>Actinomycetota</taxon>
        <taxon>Actinomycetes</taxon>
        <taxon>Actinomycetales</taxon>
        <taxon>Actinomycetaceae</taxon>
        <taxon>Boudabousia</taxon>
    </lineage>
</organism>
<dbReference type="AlphaFoldDB" id="A0A1D9MJG8"/>
<dbReference type="Proteomes" id="UP000176288">
    <property type="component" value="Chromosome"/>
</dbReference>
<dbReference type="KEGG" id="avu:BK816_02625"/>
<feature type="transmembrane region" description="Helical" evidence="1">
    <location>
        <begin position="35"/>
        <end position="53"/>
    </location>
</feature>
<dbReference type="RefSeq" id="WP_071163795.1">
    <property type="nucleotide sequence ID" value="NZ_CP017812.1"/>
</dbReference>
<accession>A0A1D9MJG8</accession>
<evidence type="ECO:0000313" key="2">
    <source>
        <dbReference type="EMBL" id="AOZ72329.1"/>
    </source>
</evidence>
<name>A0A1D9MJG8_9ACTO</name>
<evidence type="ECO:0008006" key="4">
    <source>
        <dbReference type="Google" id="ProtNLM"/>
    </source>
</evidence>
<evidence type="ECO:0000313" key="3">
    <source>
        <dbReference type="Proteomes" id="UP000176288"/>
    </source>
</evidence>
<proteinExistence type="predicted"/>
<keyword evidence="1" id="KW-1133">Transmembrane helix</keyword>
<keyword evidence="1" id="KW-0812">Transmembrane</keyword>
<dbReference type="OrthoDB" id="3254574at2"/>
<evidence type="ECO:0000256" key="1">
    <source>
        <dbReference type="SAM" id="Phobius"/>
    </source>
</evidence>
<dbReference type="STRING" id="1912795.BK816_02625"/>
<dbReference type="EMBL" id="CP017812">
    <property type="protein sequence ID" value="AOZ72329.1"/>
    <property type="molecule type" value="Genomic_DNA"/>
</dbReference>
<reference evidence="2 3" key="1">
    <citation type="submission" date="2016-10" db="EMBL/GenBank/DDBJ databases">
        <title>Actinomyces aegypiusis sp. nov., isolated from the Aegypius monachus in Qinghai Tibet Plateau China.</title>
        <authorList>
            <person name="Wang Y."/>
        </authorList>
    </citation>
    <scope>NUCLEOTIDE SEQUENCE [LARGE SCALE GENOMIC DNA]</scope>
    <source>
        <strain evidence="2 3">VUL4_3</strain>
    </source>
</reference>
<gene>
    <name evidence="2" type="ORF">BK816_02625</name>
</gene>
<keyword evidence="1" id="KW-0472">Membrane</keyword>
<protein>
    <recommendedName>
        <fullName evidence="4">Pilus assembly protein TadE</fullName>
    </recommendedName>
</protein>
<sequence>MLSPEQFLGANREHLIKRQTRPSSIGPSSESGSAVISHVLVQALVVLVVLALLQLGYGLHTRNTALVAAQTAARRVSLVGATKVEGQKVAEKIVAQALPHGIPPVVEVKIRPQGAGRMRLIEVMVELPVPLIGPWGIGHQIKVKSHYLQVE</sequence>